<sequence length="78" mass="8864">MGDKDNRAGAMDYSASAFLICMTNTSIFMSKSAEFMYGITVILRCDVALLWRINFPLKLLPAQVSREVRILMPCFMTF</sequence>
<evidence type="ECO:0000313" key="2">
    <source>
        <dbReference type="Proteomes" id="UP000192521"/>
    </source>
</evidence>
<name>A0ABX3UGM3_KLUIN</name>
<accession>A0ABX3UGM3</accession>
<organism evidence="1 2">
    <name type="scientific">Kluyvera intermedia</name>
    <name type="common">Enterobacter intermedius</name>
    <dbReference type="NCBI Taxonomy" id="61648"/>
    <lineage>
        <taxon>Bacteria</taxon>
        <taxon>Pseudomonadati</taxon>
        <taxon>Pseudomonadota</taxon>
        <taxon>Gammaproteobacteria</taxon>
        <taxon>Enterobacterales</taxon>
        <taxon>Enterobacteriaceae</taxon>
        <taxon>Kluyvera</taxon>
    </lineage>
</organism>
<comment type="caution">
    <text evidence="1">The sequence shown here is derived from an EMBL/GenBank/DDBJ whole genome shotgun (WGS) entry which is preliminary data.</text>
</comment>
<gene>
    <name evidence="1" type="ORF">B2M27_08670</name>
</gene>
<evidence type="ECO:0000313" key="1">
    <source>
        <dbReference type="EMBL" id="ORJ50630.1"/>
    </source>
</evidence>
<dbReference type="Proteomes" id="UP000192521">
    <property type="component" value="Unassembled WGS sequence"/>
</dbReference>
<dbReference type="EMBL" id="MWPR01000010">
    <property type="protein sequence ID" value="ORJ50630.1"/>
    <property type="molecule type" value="Genomic_DNA"/>
</dbReference>
<reference evidence="1 2" key="1">
    <citation type="submission" date="2017-02" db="EMBL/GenBank/DDBJ databases">
        <title>Draft genome sequence of a Kluyvera intermedia isolate from a patient with a pancreatic abscess.</title>
        <authorList>
            <person name="Thele R."/>
        </authorList>
    </citation>
    <scope>NUCLEOTIDE SEQUENCE [LARGE SCALE GENOMIC DNA]</scope>
    <source>
        <strain evidence="1 2">FOSA7093</strain>
    </source>
</reference>
<protein>
    <submittedName>
        <fullName evidence="1">Uncharacterized protein</fullName>
    </submittedName>
</protein>
<proteinExistence type="predicted"/>
<keyword evidence="2" id="KW-1185">Reference proteome</keyword>